<proteinExistence type="predicted"/>
<evidence type="ECO:0000256" key="2">
    <source>
        <dbReference type="SAM" id="SignalP"/>
    </source>
</evidence>
<reference evidence="4 5" key="1">
    <citation type="journal article" date="2018" name="Science">
        <title>The opium poppy genome and morphinan production.</title>
        <authorList>
            <person name="Guo L."/>
            <person name="Winzer T."/>
            <person name="Yang X."/>
            <person name="Li Y."/>
            <person name="Ning Z."/>
            <person name="He Z."/>
            <person name="Teodor R."/>
            <person name="Lu Y."/>
            <person name="Bowser T.A."/>
            <person name="Graham I.A."/>
            <person name="Ye K."/>
        </authorList>
    </citation>
    <scope>NUCLEOTIDE SEQUENCE [LARGE SCALE GENOMIC DNA]</scope>
    <source>
        <strain evidence="5">cv. HN1</strain>
        <tissue evidence="4">Leaves</tissue>
    </source>
</reference>
<dbReference type="InterPro" id="IPR004330">
    <property type="entry name" value="FAR1_DNA_bnd_dom"/>
</dbReference>
<dbReference type="EMBL" id="CM010725">
    <property type="protein sequence ID" value="RZC83190.1"/>
    <property type="molecule type" value="Genomic_DNA"/>
</dbReference>
<feature type="compositionally biased region" description="Basic and acidic residues" evidence="1">
    <location>
        <begin position="243"/>
        <end position="253"/>
    </location>
</feature>
<evidence type="ECO:0000259" key="3">
    <source>
        <dbReference type="Pfam" id="PF03101"/>
    </source>
</evidence>
<dbReference type="Gramene" id="RZC83190">
    <property type="protein sequence ID" value="RZC83190"/>
    <property type="gene ID" value="C5167_045975"/>
</dbReference>
<gene>
    <name evidence="4" type="ORF">C5167_045975</name>
</gene>
<organism evidence="4 5">
    <name type="scientific">Papaver somniferum</name>
    <name type="common">Opium poppy</name>
    <dbReference type="NCBI Taxonomy" id="3469"/>
    <lineage>
        <taxon>Eukaryota</taxon>
        <taxon>Viridiplantae</taxon>
        <taxon>Streptophyta</taxon>
        <taxon>Embryophyta</taxon>
        <taxon>Tracheophyta</taxon>
        <taxon>Spermatophyta</taxon>
        <taxon>Magnoliopsida</taxon>
        <taxon>Ranunculales</taxon>
        <taxon>Papaveraceae</taxon>
        <taxon>Papaveroideae</taxon>
        <taxon>Papaver</taxon>
    </lineage>
</organism>
<dbReference type="AlphaFoldDB" id="A0A4Y7LEX5"/>
<sequence length="300" mass="34131">MGRPVTFSICFHFLLPPTYSLPWFHPPSLLQTKMDNMVEANGKTNYNGKSSEDSKPLVGMEFASIEDVKEFYKAYGRNNGSMTRKRSSYATKKGEGVSRVVFVCSNEGIHNKDFDPDEEGNYRKKRNTSTMRTDCKAMICIAFDGRFQSVIKDDKAGIEAMRISHYCRVSTELAYMFGKSEQAYAVAMDFHNQAMEKIKETDILELRKEHGKDMQVEESEVNDELLATGRNPGTGKGNAPSDSRFKSGTEISKEGKKPRMCKYCTLTGHDSRNCEKKKADQLRAKTQMELLWLHQIAYKK</sequence>
<evidence type="ECO:0000313" key="5">
    <source>
        <dbReference type="Proteomes" id="UP000316621"/>
    </source>
</evidence>
<dbReference type="Pfam" id="PF03101">
    <property type="entry name" value="FAR1"/>
    <property type="match status" value="1"/>
</dbReference>
<dbReference type="PANTHER" id="PTHR46328:SF38">
    <property type="entry name" value="FAR1 DNA-BINDING DOMAIN PROTEIN"/>
    <property type="match status" value="1"/>
</dbReference>
<name>A0A4Y7LEX5_PAPSO</name>
<protein>
    <recommendedName>
        <fullName evidence="3">FAR1 domain-containing protein</fullName>
    </recommendedName>
</protein>
<feature type="domain" description="FAR1" evidence="3">
    <location>
        <begin position="70"/>
        <end position="142"/>
    </location>
</feature>
<dbReference type="Proteomes" id="UP000316621">
    <property type="component" value="Chromosome 11"/>
</dbReference>
<accession>A0A4Y7LEX5</accession>
<feature type="chain" id="PRO_5021500669" description="FAR1 domain-containing protein" evidence="2">
    <location>
        <begin position="21"/>
        <end position="300"/>
    </location>
</feature>
<evidence type="ECO:0000313" key="4">
    <source>
        <dbReference type="EMBL" id="RZC83190.1"/>
    </source>
</evidence>
<dbReference type="PANTHER" id="PTHR46328">
    <property type="entry name" value="FAR-RED IMPAIRED RESPONSIVE (FAR1) FAMILY PROTEIN-RELATED"/>
    <property type="match status" value="1"/>
</dbReference>
<keyword evidence="2" id="KW-0732">Signal</keyword>
<feature type="signal peptide" evidence="2">
    <location>
        <begin position="1"/>
        <end position="20"/>
    </location>
</feature>
<evidence type="ECO:0000256" key="1">
    <source>
        <dbReference type="SAM" id="MobiDB-lite"/>
    </source>
</evidence>
<feature type="region of interest" description="Disordered" evidence="1">
    <location>
        <begin position="227"/>
        <end position="253"/>
    </location>
</feature>
<keyword evidence="5" id="KW-1185">Reference proteome</keyword>